<dbReference type="STRING" id="1348774.AB433_00920"/>
<gene>
    <name evidence="10" type="ORF">AB433_00920</name>
</gene>
<feature type="transmembrane region" description="Helical" evidence="8">
    <location>
        <begin position="319"/>
        <end position="338"/>
    </location>
</feature>
<keyword evidence="4" id="KW-1003">Cell membrane</keyword>
<dbReference type="PROSITE" id="PS50850">
    <property type="entry name" value="MFS"/>
    <property type="match status" value="1"/>
</dbReference>
<feature type="transmembrane region" description="Helical" evidence="8">
    <location>
        <begin position="382"/>
        <end position="401"/>
    </location>
</feature>
<dbReference type="InterPro" id="IPR036259">
    <property type="entry name" value="MFS_trans_sf"/>
</dbReference>
<dbReference type="GO" id="GO:0042910">
    <property type="term" value="F:xenobiotic transmembrane transporter activity"/>
    <property type="evidence" value="ECO:0007669"/>
    <property type="project" value="InterPro"/>
</dbReference>
<dbReference type="PATRIC" id="fig|1348774.3.peg.197"/>
<feature type="transmembrane region" description="Helical" evidence="8">
    <location>
        <begin position="87"/>
        <end position="107"/>
    </location>
</feature>
<dbReference type="EMBL" id="CP011770">
    <property type="protein sequence ID" value="AKM08866.1"/>
    <property type="molecule type" value="Genomic_DNA"/>
</dbReference>
<evidence type="ECO:0000256" key="7">
    <source>
        <dbReference type="ARBA" id="ARBA00023136"/>
    </source>
</evidence>
<dbReference type="Pfam" id="PF07690">
    <property type="entry name" value="MFS_1"/>
    <property type="match status" value="1"/>
</dbReference>
<evidence type="ECO:0000256" key="3">
    <source>
        <dbReference type="ARBA" id="ARBA00022448"/>
    </source>
</evidence>
<dbReference type="PANTHER" id="PTHR23502:SF132">
    <property type="entry name" value="POLYAMINE TRANSPORTER 2-RELATED"/>
    <property type="match status" value="1"/>
</dbReference>
<feature type="transmembrane region" description="Helical" evidence="8">
    <location>
        <begin position="359"/>
        <end position="376"/>
    </location>
</feature>
<keyword evidence="11" id="KW-1185">Reference proteome</keyword>
<organism evidence="10 11">
    <name type="scientific">Croceicoccus naphthovorans</name>
    <dbReference type="NCBI Taxonomy" id="1348774"/>
    <lineage>
        <taxon>Bacteria</taxon>
        <taxon>Pseudomonadati</taxon>
        <taxon>Pseudomonadota</taxon>
        <taxon>Alphaproteobacteria</taxon>
        <taxon>Sphingomonadales</taxon>
        <taxon>Erythrobacteraceae</taxon>
        <taxon>Croceicoccus</taxon>
    </lineage>
</organism>
<evidence type="ECO:0000256" key="5">
    <source>
        <dbReference type="ARBA" id="ARBA00022692"/>
    </source>
</evidence>
<feature type="transmembrane region" description="Helical" evidence="8">
    <location>
        <begin position="295"/>
        <end position="313"/>
    </location>
</feature>
<accession>A0A0G3XDZ7</accession>
<dbReference type="SUPFAM" id="SSF103473">
    <property type="entry name" value="MFS general substrate transporter"/>
    <property type="match status" value="1"/>
</dbReference>
<evidence type="ECO:0000256" key="6">
    <source>
        <dbReference type="ARBA" id="ARBA00022989"/>
    </source>
</evidence>
<dbReference type="GO" id="GO:1990961">
    <property type="term" value="P:xenobiotic detoxification by transmembrane export across the plasma membrane"/>
    <property type="evidence" value="ECO:0007669"/>
    <property type="project" value="InterPro"/>
</dbReference>
<feature type="transmembrane region" description="Helical" evidence="8">
    <location>
        <begin position="177"/>
        <end position="196"/>
    </location>
</feature>
<proteinExistence type="inferred from homology"/>
<feature type="transmembrane region" description="Helical" evidence="8">
    <location>
        <begin position="21"/>
        <end position="40"/>
    </location>
</feature>
<evidence type="ECO:0000256" key="1">
    <source>
        <dbReference type="ARBA" id="ARBA00004651"/>
    </source>
</evidence>
<evidence type="ECO:0000259" key="9">
    <source>
        <dbReference type="PROSITE" id="PS50850"/>
    </source>
</evidence>
<dbReference type="InterPro" id="IPR020846">
    <property type="entry name" value="MFS_dom"/>
</dbReference>
<evidence type="ECO:0000256" key="8">
    <source>
        <dbReference type="RuleBase" id="RU365088"/>
    </source>
</evidence>
<evidence type="ECO:0000313" key="11">
    <source>
        <dbReference type="Proteomes" id="UP000035287"/>
    </source>
</evidence>
<dbReference type="Proteomes" id="UP000035287">
    <property type="component" value="Chromosome"/>
</dbReference>
<keyword evidence="5 8" id="KW-0812">Transmembrane</keyword>
<keyword evidence="8" id="KW-0997">Cell inner membrane</keyword>
<protein>
    <recommendedName>
        <fullName evidence="8">Bcr/CflA family efflux transporter</fullName>
    </recommendedName>
</protein>
<dbReference type="Gene3D" id="1.20.1720.10">
    <property type="entry name" value="Multidrug resistance protein D"/>
    <property type="match status" value="1"/>
</dbReference>
<dbReference type="PRINTS" id="PR01035">
    <property type="entry name" value="TCRTETA"/>
</dbReference>
<dbReference type="PANTHER" id="PTHR23502">
    <property type="entry name" value="MAJOR FACILITATOR SUPERFAMILY"/>
    <property type="match status" value="1"/>
</dbReference>
<keyword evidence="7 8" id="KW-0472">Membrane</keyword>
<comment type="similarity">
    <text evidence="2 8">Belongs to the major facilitator superfamily. Bcr/CmlA family.</text>
</comment>
<dbReference type="InterPro" id="IPR004812">
    <property type="entry name" value="Efflux_drug-R_Bcr/CmlA"/>
</dbReference>
<feature type="transmembrane region" description="Helical" evidence="8">
    <location>
        <begin position="60"/>
        <end position="80"/>
    </location>
</feature>
<dbReference type="CDD" id="cd17320">
    <property type="entry name" value="MFS_MdfA_MDR_like"/>
    <property type="match status" value="1"/>
</dbReference>
<dbReference type="KEGG" id="cna:AB433_00920"/>
<evidence type="ECO:0000256" key="4">
    <source>
        <dbReference type="ARBA" id="ARBA00022475"/>
    </source>
</evidence>
<dbReference type="InterPro" id="IPR001958">
    <property type="entry name" value="Tet-R_TetA/multi-R_MdtG-like"/>
</dbReference>
<dbReference type="GO" id="GO:0005886">
    <property type="term" value="C:plasma membrane"/>
    <property type="evidence" value="ECO:0007669"/>
    <property type="project" value="UniProtKB-SubCell"/>
</dbReference>
<sequence>MSGAARSFLPTPPKDLSRGEFVVMLAMVMALQALGIDAMLPALSQIAQELKAPDPNDRQLVIASYLIGMGAGALVFGFLADRFGRKPIMLAGIGTYCLFDFACIIIEDFNALIMFRFVNGMVAAAGSVVAGAIVRDRFEGDAMARTTSLIAVVFMIVPVMAPTVGQTILLFAGWRSIFGLMFVFGVVMFIWVLFRLPETMEKGHRQKLSIGRVAHNFRLVVTNRDAIGYTFGAALVFAGLYGYINCSEQLVAEHFGLGDKFAYVFGFMALFMAASNFANSRIVERFGARRVSHTALLAFVVTGALQWASATYAPDNFWLFLPLMTINLGLIGFLGSNFSSIALQPFRHFAGSASSLQTTVRVGGGAVLGAVVGAAYDGTARPLGMALFGLSLAGLLLILYSERGKLFRRRKETVPQVEG</sequence>
<reference evidence="10 11" key="1">
    <citation type="submission" date="2015-06" db="EMBL/GenBank/DDBJ databases">
        <authorList>
            <person name="Zeng Y."/>
            <person name="Huang Y."/>
        </authorList>
    </citation>
    <scope>NUCLEOTIDE SEQUENCE [LARGE SCALE GENOMIC DNA]</scope>
    <source>
        <strain evidence="10 11">PQ-2</strain>
    </source>
</reference>
<keyword evidence="6 8" id="KW-1133">Transmembrane helix</keyword>
<comment type="subcellular location">
    <subcellularLocation>
        <location evidence="8">Cell inner membrane</location>
        <topology evidence="8">Multi-pass membrane protein</topology>
    </subcellularLocation>
    <subcellularLocation>
        <location evidence="1">Cell membrane</location>
        <topology evidence="1">Multi-pass membrane protein</topology>
    </subcellularLocation>
</comment>
<feature type="domain" description="Major facilitator superfamily (MFS) profile" evidence="9">
    <location>
        <begin position="21"/>
        <end position="406"/>
    </location>
</feature>
<name>A0A0G3XDZ7_9SPHN</name>
<feature type="transmembrane region" description="Helical" evidence="8">
    <location>
        <begin position="146"/>
        <end position="171"/>
    </location>
</feature>
<dbReference type="OrthoDB" id="9800416at2"/>
<evidence type="ECO:0000313" key="10">
    <source>
        <dbReference type="EMBL" id="AKM08866.1"/>
    </source>
</evidence>
<feature type="transmembrane region" description="Helical" evidence="8">
    <location>
        <begin position="226"/>
        <end position="244"/>
    </location>
</feature>
<feature type="transmembrane region" description="Helical" evidence="8">
    <location>
        <begin position="113"/>
        <end position="134"/>
    </location>
</feature>
<evidence type="ECO:0000256" key="2">
    <source>
        <dbReference type="ARBA" id="ARBA00006236"/>
    </source>
</evidence>
<dbReference type="NCBIfam" id="TIGR00710">
    <property type="entry name" value="efflux_Bcr_CflA"/>
    <property type="match status" value="1"/>
</dbReference>
<keyword evidence="3 8" id="KW-0813">Transport</keyword>
<dbReference type="InterPro" id="IPR011701">
    <property type="entry name" value="MFS"/>
</dbReference>
<feature type="transmembrane region" description="Helical" evidence="8">
    <location>
        <begin position="264"/>
        <end position="283"/>
    </location>
</feature>
<dbReference type="AlphaFoldDB" id="A0A0G3XDZ7"/>